<reference evidence="2 3" key="1">
    <citation type="submission" date="2023-01" db="EMBL/GenBank/DDBJ databases">
        <title>Analysis of 21 Apiospora genomes using comparative genomics revels a genus with tremendous synthesis potential of carbohydrate active enzymes and secondary metabolites.</title>
        <authorList>
            <person name="Sorensen T."/>
        </authorList>
    </citation>
    <scope>NUCLEOTIDE SEQUENCE [LARGE SCALE GENOMIC DNA]</scope>
    <source>
        <strain evidence="2 3">CBS 83171</strain>
    </source>
</reference>
<proteinExistence type="predicted"/>
<dbReference type="Proteomes" id="UP001446871">
    <property type="component" value="Unassembled WGS sequence"/>
</dbReference>
<name>A0ABR1TJ80_9PEZI</name>
<comment type="caution">
    <text evidence="2">The sequence shown here is derived from an EMBL/GenBank/DDBJ whole genome shotgun (WGS) entry which is preliminary data.</text>
</comment>
<evidence type="ECO:0000256" key="1">
    <source>
        <dbReference type="SAM" id="MobiDB-lite"/>
    </source>
</evidence>
<dbReference type="SUPFAM" id="SSF55486">
    <property type="entry name" value="Metalloproteases ('zincins'), catalytic domain"/>
    <property type="match status" value="1"/>
</dbReference>
<dbReference type="InterPro" id="IPR024079">
    <property type="entry name" value="MetalloPept_cat_dom_sf"/>
</dbReference>
<keyword evidence="3" id="KW-1185">Reference proteome</keyword>
<organism evidence="2 3">
    <name type="scientific">Apiospora saccharicola</name>
    <dbReference type="NCBI Taxonomy" id="335842"/>
    <lineage>
        <taxon>Eukaryota</taxon>
        <taxon>Fungi</taxon>
        <taxon>Dikarya</taxon>
        <taxon>Ascomycota</taxon>
        <taxon>Pezizomycotina</taxon>
        <taxon>Sordariomycetes</taxon>
        <taxon>Xylariomycetidae</taxon>
        <taxon>Amphisphaeriales</taxon>
        <taxon>Apiosporaceae</taxon>
        <taxon>Apiospora</taxon>
    </lineage>
</organism>
<gene>
    <name evidence="2" type="ORF">PG996_013787</name>
</gene>
<sequence length="588" mass="64630">MSSIRRVADAPGGIQALDLGQFPTLARFLFLSSLAISRLSYYPMPPSTTQQETTEFTLSSPGPGLSLVETPASDSLILLGYHLSLPDNASYGDKAVSTKAHDPGRSRAPRDSLPKCVIELHFENCILQALVTIVIRERSFIWRAQSFSRLERASFAQARRNFGNNAPFDQSHHTITSPSPLSYPLTVGTDNVMESIAIAEPKVLDGEGSSRANDHCKSRGTPRPAPITTTGNSALYKAKCTSPTCPCIKQPNHLSSFASRVGWSGRIGLYKRGTKFNIWVDTASFPPGCYESVQWSLDQAITQWGTEIPLRLKQVYSADEANVKVQFEAEDEGLGMKAVSFMPGWKRPFITLYPLAFHPEHGLAAVLAHELGHSMGFRHEFAPDVQGGEIARNGEAMPSVLWGDDNAKSIMNYPEYPDGWITAKVQPSDRATLKAMYECREQAYGGMPIVRYHSPTLKESVGMSHEASRRGHTDRAYMNRASQHPAPPKRRQVKGRELVACLLAWLISVLIVIGPTNITLSETNDVSATGYSVACWFLRIVYPSSQFGGRAFFSTPRTFSLGPSFTAASSRLPTLTLGQPKPRSSRCE</sequence>
<dbReference type="Gene3D" id="3.40.390.10">
    <property type="entry name" value="Collagenase (Catalytic Domain)"/>
    <property type="match status" value="1"/>
</dbReference>
<feature type="region of interest" description="Disordered" evidence="1">
    <location>
        <begin position="206"/>
        <end position="230"/>
    </location>
</feature>
<accession>A0ABR1TJ80</accession>
<dbReference type="EMBL" id="JAQQWM010000009">
    <property type="protein sequence ID" value="KAK8045723.1"/>
    <property type="molecule type" value="Genomic_DNA"/>
</dbReference>
<evidence type="ECO:0008006" key="4">
    <source>
        <dbReference type="Google" id="ProtNLM"/>
    </source>
</evidence>
<protein>
    <recommendedName>
        <fullName evidence="4">Peptidase metallopeptidase domain-containing protein</fullName>
    </recommendedName>
</protein>
<evidence type="ECO:0000313" key="2">
    <source>
        <dbReference type="EMBL" id="KAK8045723.1"/>
    </source>
</evidence>
<evidence type="ECO:0000313" key="3">
    <source>
        <dbReference type="Proteomes" id="UP001446871"/>
    </source>
</evidence>